<feature type="chain" id="PRO_5019856117" evidence="3">
    <location>
        <begin position="26"/>
        <end position="126"/>
    </location>
</feature>
<evidence type="ECO:0000256" key="2">
    <source>
        <dbReference type="SAM" id="MobiDB-lite"/>
    </source>
</evidence>
<feature type="region of interest" description="Disordered" evidence="2">
    <location>
        <begin position="98"/>
        <end position="126"/>
    </location>
</feature>
<dbReference type="InParanoid" id="A0A482WQ02"/>
<keyword evidence="1" id="KW-0193">Cuticle</keyword>
<gene>
    <name evidence="4" type="ORF">LSTR_LSTR005142</name>
</gene>
<dbReference type="PROSITE" id="PS51155">
    <property type="entry name" value="CHIT_BIND_RR_2"/>
    <property type="match status" value="1"/>
</dbReference>
<name>A0A482WQ02_LAOST</name>
<dbReference type="PANTHER" id="PTHR10380">
    <property type="entry name" value="CUTICLE PROTEIN"/>
    <property type="match status" value="1"/>
</dbReference>
<dbReference type="Proteomes" id="UP000291343">
    <property type="component" value="Unassembled WGS sequence"/>
</dbReference>
<sequence length="126" mass="13859">MKFSAANGSAIILLLSLACLKISEGLFLPGKDAFISSSKDNRNEDGSYNFGFKTSQGIEREEMGFFNELGKWVVKGVVSWIAPDNKIYGYEYEADENGYKQTDMEPEDGDNRIDAKSKKGLLGGAL</sequence>
<organism evidence="4 5">
    <name type="scientific">Laodelphax striatellus</name>
    <name type="common">Small brown planthopper</name>
    <name type="synonym">Delphax striatella</name>
    <dbReference type="NCBI Taxonomy" id="195883"/>
    <lineage>
        <taxon>Eukaryota</taxon>
        <taxon>Metazoa</taxon>
        <taxon>Ecdysozoa</taxon>
        <taxon>Arthropoda</taxon>
        <taxon>Hexapoda</taxon>
        <taxon>Insecta</taxon>
        <taxon>Pterygota</taxon>
        <taxon>Neoptera</taxon>
        <taxon>Paraneoptera</taxon>
        <taxon>Hemiptera</taxon>
        <taxon>Auchenorrhyncha</taxon>
        <taxon>Fulgoroidea</taxon>
        <taxon>Delphacidae</taxon>
        <taxon>Criomorphinae</taxon>
        <taxon>Laodelphax</taxon>
    </lineage>
</organism>
<evidence type="ECO:0000256" key="3">
    <source>
        <dbReference type="SAM" id="SignalP"/>
    </source>
</evidence>
<keyword evidence="3" id="KW-0732">Signal</keyword>
<keyword evidence="5" id="KW-1185">Reference proteome</keyword>
<dbReference type="GO" id="GO:0062129">
    <property type="term" value="C:chitin-based extracellular matrix"/>
    <property type="evidence" value="ECO:0007669"/>
    <property type="project" value="TreeGrafter"/>
</dbReference>
<dbReference type="AlphaFoldDB" id="A0A482WQ02"/>
<dbReference type="InterPro" id="IPR050468">
    <property type="entry name" value="Cuticle_Struct_Prot"/>
</dbReference>
<dbReference type="GO" id="GO:0008010">
    <property type="term" value="F:structural constituent of chitin-based larval cuticle"/>
    <property type="evidence" value="ECO:0007669"/>
    <property type="project" value="TreeGrafter"/>
</dbReference>
<proteinExistence type="predicted"/>
<dbReference type="InterPro" id="IPR000618">
    <property type="entry name" value="Insect_cuticle"/>
</dbReference>
<accession>A0A482WQ02</accession>
<evidence type="ECO:0000256" key="1">
    <source>
        <dbReference type="PROSITE-ProRule" id="PRU00497"/>
    </source>
</evidence>
<reference evidence="4 5" key="1">
    <citation type="journal article" date="2017" name="Gigascience">
        <title>Genome sequence of the small brown planthopper, Laodelphax striatellus.</title>
        <authorList>
            <person name="Zhu J."/>
            <person name="Jiang F."/>
            <person name="Wang X."/>
            <person name="Yang P."/>
            <person name="Bao Y."/>
            <person name="Zhao W."/>
            <person name="Wang W."/>
            <person name="Lu H."/>
            <person name="Wang Q."/>
            <person name="Cui N."/>
            <person name="Li J."/>
            <person name="Chen X."/>
            <person name="Luo L."/>
            <person name="Yu J."/>
            <person name="Kang L."/>
            <person name="Cui F."/>
        </authorList>
    </citation>
    <scope>NUCLEOTIDE SEQUENCE [LARGE SCALE GENOMIC DNA]</scope>
    <source>
        <strain evidence="4">Lst14</strain>
    </source>
</reference>
<dbReference type="PANTHER" id="PTHR10380:SF192">
    <property type="entry name" value="GEO02312P1"/>
    <property type="match status" value="1"/>
</dbReference>
<dbReference type="PROSITE" id="PS51257">
    <property type="entry name" value="PROKAR_LIPOPROTEIN"/>
    <property type="match status" value="1"/>
</dbReference>
<evidence type="ECO:0000313" key="5">
    <source>
        <dbReference type="Proteomes" id="UP000291343"/>
    </source>
</evidence>
<protein>
    <submittedName>
        <fullName evidence="4">Uncharacterized protein</fullName>
    </submittedName>
</protein>
<comment type="caution">
    <text evidence="4">The sequence shown here is derived from an EMBL/GenBank/DDBJ whole genome shotgun (WGS) entry which is preliminary data.</text>
</comment>
<evidence type="ECO:0000313" key="4">
    <source>
        <dbReference type="EMBL" id="RZF35614.1"/>
    </source>
</evidence>
<dbReference type="OrthoDB" id="6815232at2759"/>
<dbReference type="EMBL" id="QKKF02028001">
    <property type="protein sequence ID" value="RZF35614.1"/>
    <property type="molecule type" value="Genomic_DNA"/>
</dbReference>
<feature type="signal peptide" evidence="3">
    <location>
        <begin position="1"/>
        <end position="25"/>
    </location>
</feature>
<dbReference type="Pfam" id="PF00379">
    <property type="entry name" value="Chitin_bind_4"/>
    <property type="match status" value="1"/>
</dbReference>